<dbReference type="EMBL" id="AJIL01009048">
    <property type="protein sequence ID" value="KNE86573.1"/>
    <property type="molecule type" value="Genomic_DNA"/>
</dbReference>
<sequence length="104" mass="10620">KELRHDPAAARHFRKHFGGHTELLHPTNDAHGSSHSGVQGDRLGDAARRTHHGEERAVVAGVGVLEVAAPPVGGTTTLLEGPAPPARGPAPSLDLVVCGPSPGA</sequence>
<feature type="non-terminal residue" evidence="2">
    <location>
        <position position="1"/>
    </location>
</feature>
<feature type="region of interest" description="Disordered" evidence="1">
    <location>
        <begin position="20"/>
        <end position="43"/>
    </location>
</feature>
<feature type="region of interest" description="Disordered" evidence="1">
    <location>
        <begin position="75"/>
        <end position="94"/>
    </location>
</feature>
<dbReference type="AlphaFoldDB" id="A0A0L0UHR9"/>
<organism evidence="2 3">
    <name type="scientific">Puccinia striiformis f. sp. tritici PST-78</name>
    <dbReference type="NCBI Taxonomy" id="1165861"/>
    <lineage>
        <taxon>Eukaryota</taxon>
        <taxon>Fungi</taxon>
        <taxon>Dikarya</taxon>
        <taxon>Basidiomycota</taxon>
        <taxon>Pucciniomycotina</taxon>
        <taxon>Pucciniomycetes</taxon>
        <taxon>Pucciniales</taxon>
        <taxon>Pucciniaceae</taxon>
        <taxon>Puccinia</taxon>
    </lineage>
</organism>
<evidence type="ECO:0000313" key="3">
    <source>
        <dbReference type="Proteomes" id="UP000054564"/>
    </source>
</evidence>
<accession>A0A0L0UHR9</accession>
<reference evidence="3" key="1">
    <citation type="submission" date="2014-03" db="EMBL/GenBank/DDBJ databases">
        <title>The Genome Sequence of Puccinia striiformis f. sp. tritici PST-78.</title>
        <authorList>
            <consortium name="The Broad Institute Genome Sequencing Platform"/>
            <person name="Cuomo C."/>
            <person name="Hulbert S."/>
            <person name="Chen X."/>
            <person name="Walker B."/>
            <person name="Young S.K."/>
            <person name="Zeng Q."/>
            <person name="Gargeya S."/>
            <person name="Fitzgerald M."/>
            <person name="Haas B."/>
            <person name="Abouelleil A."/>
            <person name="Alvarado L."/>
            <person name="Arachchi H.M."/>
            <person name="Berlin A.M."/>
            <person name="Chapman S.B."/>
            <person name="Goldberg J."/>
            <person name="Griggs A."/>
            <person name="Gujja S."/>
            <person name="Hansen M."/>
            <person name="Howarth C."/>
            <person name="Imamovic A."/>
            <person name="Larimer J."/>
            <person name="McCowan C."/>
            <person name="Montmayeur A."/>
            <person name="Murphy C."/>
            <person name="Neiman D."/>
            <person name="Pearson M."/>
            <person name="Priest M."/>
            <person name="Roberts A."/>
            <person name="Saif S."/>
            <person name="Shea T."/>
            <person name="Sisk P."/>
            <person name="Sykes S."/>
            <person name="Wortman J."/>
            <person name="Nusbaum C."/>
            <person name="Birren B."/>
        </authorList>
    </citation>
    <scope>NUCLEOTIDE SEQUENCE [LARGE SCALE GENOMIC DNA]</scope>
    <source>
        <strain evidence="3">race PST-78</strain>
    </source>
</reference>
<proteinExistence type="predicted"/>
<name>A0A0L0UHR9_9BASI</name>
<dbReference type="Proteomes" id="UP000054564">
    <property type="component" value="Unassembled WGS sequence"/>
</dbReference>
<comment type="caution">
    <text evidence="2">The sequence shown here is derived from an EMBL/GenBank/DDBJ whole genome shotgun (WGS) entry which is preliminary data.</text>
</comment>
<evidence type="ECO:0000313" key="2">
    <source>
        <dbReference type="EMBL" id="KNE86573.1"/>
    </source>
</evidence>
<evidence type="ECO:0000256" key="1">
    <source>
        <dbReference type="SAM" id="MobiDB-lite"/>
    </source>
</evidence>
<keyword evidence="3" id="KW-1185">Reference proteome</keyword>
<gene>
    <name evidence="2" type="ORF">PSTG_20065</name>
</gene>
<protein>
    <submittedName>
        <fullName evidence="2">Uncharacterized protein</fullName>
    </submittedName>
</protein>